<dbReference type="Proteomes" id="UP000309872">
    <property type="component" value="Unassembled WGS sequence"/>
</dbReference>
<evidence type="ECO:0000313" key="3">
    <source>
        <dbReference type="Proteomes" id="UP000309872"/>
    </source>
</evidence>
<proteinExistence type="predicted"/>
<name>A0A4U0H5Q4_9SPHI</name>
<dbReference type="Pfam" id="PF01370">
    <property type="entry name" value="Epimerase"/>
    <property type="match status" value="1"/>
</dbReference>
<dbReference type="OrthoDB" id="112777at2"/>
<dbReference type="InterPro" id="IPR036291">
    <property type="entry name" value="NAD(P)-bd_dom_sf"/>
</dbReference>
<dbReference type="Gene3D" id="3.40.50.720">
    <property type="entry name" value="NAD(P)-binding Rossmann-like Domain"/>
    <property type="match status" value="1"/>
</dbReference>
<evidence type="ECO:0000313" key="2">
    <source>
        <dbReference type="EMBL" id="TJY67087.1"/>
    </source>
</evidence>
<sequence length="318" mass="35973">MKQTILGAGGAIGIELAKALSEYTTDIRLVSRNPRKVNQTDTLYPADLTKKEDVFKAVEGSYITYVAIGFAYKTSAWKENWIPFIQNVVDACIKHNSKLVFFDNVYAIGGNNVNHITENSPISPTSKKGEIRAEVDRIILKNVETNNLQAIIARSPDFFGGTARQSSVIMNLVYDNLIKDKKAQWFCNAKLVHSMGYVPELAKGTAMLGNTPEAYNQIWNLPTDPERITGEEWINLFAKELGKENKFTVLPNWMVKGLGLIVPVMKELAEMNYQYDREYYFDSSKFNDYFKFTPITHAVAVKQAVLQMNDNNEKTTTR</sequence>
<evidence type="ECO:0000259" key="1">
    <source>
        <dbReference type="Pfam" id="PF01370"/>
    </source>
</evidence>
<gene>
    <name evidence="2" type="ORF">FAZ19_09350</name>
</gene>
<comment type="caution">
    <text evidence="2">The sequence shown here is derived from an EMBL/GenBank/DDBJ whole genome shotgun (WGS) entry which is preliminary data.</text>
</comment>
<dbReference type="RefSeq" id="WP_136820434.1">
    <property type="nucleotide sequence ID" value="NZ_BMJX01000002.1"/>
</dbReference>
<keyword evidence="3" id="KW-1185">Reference proteome</keyword>
<dbReference type="SUPFAM" id="SSF51735">
    <property type="entry name" value="NAD(P)-binding Rossmann-fold domains"/>
    <property type="match status" value="1"/>
</dbReference>
<dbReference type="AlphaFoldDB" id="A0A4U0H5Q4"/>
<dbReference type="PANTHER" id="PTHR43245:SF13">
    <property type="entry name" value="UDP-D-APIOSE_UDP-D-XYLOSE SYNTHASE 2"/>
    <property type="match status" value="1"/>
</dbReference>
<feature type="domain" description="NAD-dependent epimerase/dehydratase" evidence="1">
    <location>
        <begin position="5"/>
        <end position="215"/>
    </location>
</feature>
<dbReference type="InterPro" id="IPR001509">
    <property type="entry name" value="Epimerase_deHydtase"/>
</dbReference>
<organism evidence="2 3">
    <name type="scientific">Sphingobacterium alkalisoli</name>
    <dbReference type="NCBI Taxonomy" id="1874115"/>
    <lineage>
        <taxon>Bacteria</taxon>
        <taxon>Pseudomonadati</taxon>
        <taxon>Bacteroidota</taxon>
        <taxon>Sphingobacteriia</taxon>
        <taxon>Sphingobacteriales</taxon>
        <taxon>Sphingobacteriaceae</taxon>
        <taxon>Sphingobacterium</taxon>
    </lineage>
</organism>
<dbReference type="PANTHER" id="PTHR43245">
    <property type="entry name" value="BIFUNCTIONAL POLYMYXIN RESISTANCE PROTEIN ARNA"/>
    <property type="match status" value="1"/>
</dbReference>
<reference evidence="2 3" key="1">
    <citation type="submission" date="2019-04" db="EMBL/GenBank/DDBJ databases">
        <title>Sphingobacterium olei sp. nov., isolated from oil-contaminated soil.</title>
        <authorList>
            <person name="Liu B."/>
        </authorList>
    </citation>
    <scope>NUCLEOTIDE SEQUENCE [LARGE SCALE GENOMIC DNA]</scope>
    <source>
        <strain evidence="2 3">Y3L14</strain>
    </source>
</reference>
<dbReference type="EMBL" id="SUKA01000002">
    <property type="protein sequence ID" value="TJY67087.1"/>
    <property type="molecule type" value="Genomic_DNA"/>
</dbReference>
<accession>A0A4U0H5Q4</accession>
<dbReference type="InterPro" id="IPR050177">
    <property type="entry name" value="Lipid_A_modif_metabolic_enz"/>
</dbReference>
<protein>
    <submittedName>
        <fullName evidence="2">NAD-dependent epimerase/dehydratase family protein</fullName>
    </submittedName>
</protein>